<feature type="coiled-coil region" evidence="1">
    <location>
        <begin position="87"/>
        <end position="135"/>
    </location>
</feature>
<evidence type="ECO:0000313" key="3">
    <source>
        <dbReference type="EMBL" id="GFY91070.1"/>
    </source>
</evidence>
<keyword evidence="4" id="KW-1185">Reference proteome</keyword>
<feature type="compositionally biased region" description="Polar residues" evidence="2">
    <location>
        <begin position="43"/>
        <end position="57"/>
    </location>
</feature>
<dbReference type="Proteomes" id="UP000585474">
    <property type="component" value="Unassembled WGS sequence"/>
</dbReference>
<reference evidence="3 4" key="1">
    <citation type="submission" date="2019-07" db="EMBL/GenBank/DDBJ databases">
        <title>De Novo Assembly of kiwifruit Actinidia rufa.</title>
        <authorList>
            <person name="Sugita-Konishi S."/>
            <person name="Sato K."/>
            <person name="Mori E."/>
            <person name="Abe Y."/>
            <person name="Kisaki G."/>
            <person name="Hamano K."/>
            <person name="Suezawa K."/>
            <person name="Otani M."/>
            <person name="Fukuda T."/>
            <person name="Manabe T."/>
            <person name="Gomi K."/>
            <person name="Tabuchi M."/>
            <person name="Akimitsu K."/>
            <person name="Kataoka I."/>
        </authorList>
    </citation>
    <scope>NUCLEOTIDE SEQUENCE [LARGE SCALE GENOMIC DNA]</scope>
    <source>
        <strain evidence="4">cv. Fuchu</strain>
    </source>
</reference>
<organism evidence="3 4">
    <name type="scientific">Actinidia rufa</name>
    <dbReference type="NCBI Taxonomy" id="165716"/>
    <lineage>
        <taxon>Eukaryota</taxon>
        <taxon>Viridiplantae</taxon>
        <taxon>Streptophyta</taxon>
        <taxon>Embryophyta</taxon>
        <taxon>Tracheophyta</taxon>
        <taxon>Spermatophyta</taxon>
        <taxon>Magnoliopsida</taxon>
        <taxon>eudicotyledons</taxon>
        <taxon>Gunneridae</taxon>
        <taxon>Pentapetalae</taxon>
        <taxon>asterids</taxon>
        <taxon>Ericales</taxon>
        <taxon>Actinidiaceae</taxon>
        <taxon>Actinidia</taxon>
    </lineage>
</organism>
<protein>
    <submittedName>
        <fullName evidence="3">Uncharacterized protein</fullName>
    </submittedName>
</protein>
<dbReference type="EMBL" id="BJWL01000007">
    <property type="protein sequence ID" value="GFY91070.1"/>
    <property type="molecule type" value="Genomic_DNA"/>
</dbReference>
<evidence type="ECO:0000313" key="4">
    <source>
        <dbReference type="Proteomes" id="UP000585474"/>
    </source>
</evidence>
<proteinExistence type="predicted"/>
<sequence>MNNGGIHLSRESLASSPSKKGKVDDGSKGKGVDREPKGKKKATSLSKALTTPATASSHPGKGAGAPLVFGCPEQGGWRACLFSRRASASMKAEVARLQKLFADLEQQLAKARVRKQQANDELAKTKSDRDSLTDKFERSGVLVVELMEALDKAKESANEEFKSSSEFVVAVEDSASKYFGEGFDFCKVQLRRHHLDLTINLEGTMVDQDLLAEQDEAAEKKEKEKVGENEGGRTTARSKLAVDCLNIIRSWSVVVVPSFWGIRRWASSNIFPQITPFYEVGYLLFQLETILRVVPVVSVEFAIFIPISFLGVSLDLLEPFDKFFMFNFREYLGDEGIEGW</sequence>
<evidence type="ECO:0000256" key="2">
    <source>
        <dbReference type="SAM" id="MobiDB-lite"/>
    </source>
</evidence>
<comment type="caution">
    <text evidence="3">The sequence shown here is derived from an EMBL/GenBank/DDBJ whole genome shotgun (WGS) entry which is preliminary data.</text>
</comment>
<feature type="region of interest" description="Disordered" evidence="2">
    <location>
        <begin position="1"/>
        <end position="62"/>
    </location>
</feature>
<name>A0A7J0EXD9_9ERIC</name>
<evidence type="ECO:0000256" key="1">
    <source>
        <dbReference type="SAM" id="Coils"/>
    </source>
</evidence>
<dbReference type="AlphaFoldDB" id="A0A7J0EXD9"/>
<keyword evidence="1" id="KW-0175">Coiled coil</keyword>
<feature type="compositionally biased region" description="Basic and acidic residues" evidence="2">
    <location>
        <begin position="21"/>
        <end position="36"/>
    </location>
</feature>
<gene>
    <name evidence="3" type="ORF">Acr_07g0012660</name>
</gene>
<accession>A0A7J0EXD9</accession>